<proteinExistence type="predicted"/>
<dbReference type="AlphaFoldDB" id="A0A8C4UGI3"/>
<keyword evidence="2" id="KW-1185">Reference proteome</keyword>
<evidence type="ECO:0000313" key="2">
    <source>
        <dbReference type="Proteomes" id="UP000694562"/>
    </source>
</evidence>
<organism evidence="1 2">
    <name type="scientific">Falco tinnunculus</name>
    <name type="common">Common kestrel</name>
    <dbReference type="NCBI Taxonomy" id="100819"/>
    <lineage>
        <taxon>Eukaryota</taxon>
        <taxon>Metazoa</taxon>
        <taxon>Chordata</taxon>
        <taxon>Craniata</taxon>
        <taxon>Vertebrata</taxon>
        <taxon>Euteleostomi</taxon>
        <taxon>Archelosauria</taxon>
        <taxon>Archosauria</taxon>
        <taxon>Dinosauria</taxon>
        <taxon>Saurischia</taxon>
        <taxon>Theropoda</taxon>
        <taxon>Coelurosauria</taxon>
        <taxon>Aves</taxon>
        <taxon>Neognathae</taxon>
        <taxon>Neoaves</taxon>
        <taxon>Telluraves</taxon>
        <taxon>Australaves</taxon>
        <taxon>Falconiformes</taxon>
        <taxon>Falconidae</taxon>
        <taxon>Falco</taxon>
    </lineage>
</organism>
<evidence type="ECO:0000313" key="1">
    <source>
        <dbReference type="Ensembl" id="ENSFTIP00000012826.1"/>
    </source>
</evidence>
<reference evidence="1" key="1">
    <citation type="submission" date="2025-08" db="UniProtKB">
        <authorList>
            <consortium name="Ensembl"/>
        </authorList>
    </citation>
    <scope>IDENTIFICATION</scope>
</reference>
<accession>A0A8C4UGI3</accession>
<name>A0A8C4UGI3_FALTI</name>
<dbReference type="Proteomes" id="UP000694562">
    <property type="component" value="Unplaced"/>
</dbReference>
<protein>
    <submittedName>
        <fullName evidence="1">Uncharacterized protein</fullName>
    </submittedName>
</protein>
<reference evidence="1" key="2">
    <citation type="submission" date="2025-09" db="UniProtKB">
        <authorList>
            <consortium name="Ensembl"/>
        </authorList>
    </citation>
    <scope>IDENTIFICATION</scope>
</reference>
<dbReference type="Ensembl" id="ENSFTIT00000013381.1">
    <property type="protein sequence ID" value="ENSFTIP00000012826.1"/>
    <property type="gene ID" value="ENSFTIG00000008566.1"/>
</dbReference>
<sequence>MAHHSHGAIPADSLDFIASLSSQRHRLCHSVAGHFSFKMPGKYSHCMRESRTGDLLNSVFPAATRRGCFSVVALRDGHEKSPGNMLRALLGRFH</sequence>